<dbReference type="InterPro" id="IPR036890">
    <property type="entry name" value="HATPase_C_sf"/>
</dbReference>
<dbReference type="RefSeq" id="WP_104416537.1">
    <property type="nucleotide sequence ID" value="NZ_PTIT01000020.1"/>
</dbReference>
<proteinExistence type="predicted"/>
<evidence type="ECO:0000256" key="2">
    <source>
        <dbReference type="ARBA" id="ARBA00004370"/>
    </source>
</evidence>
<dbReference type="Gene3D" id="6.10.340.10">
    <property type="match status" value="1"/>
</dbReference>
<dbReference type="EMBL" id="PTIT01000020">
    <property type="protein sequence ID" value="PPK50778.1"/>
    <property type="molecule type" value="Genomic_DNA"/>
</dbReference>
<keyword evidence="4" id="KW-0597">Phosphoprotein</keyword>
<keyword evidence="7" id="KW-0472">Membrane</keyword>
<gene>
    <name evidence="11" type="ORF">B0H24_101728</name>
    <name evidence="10" type="ORF">BY455_12028</name>
</gene>
<organism evidence="11 12">
    <name type="scientific">Marinobacter persicus</name>
    <dbReference type="NCBI Taxonomy" id="930118"/>
    <lineage>
        <taxon>Bacteria</taxon>
        <taxon>Pseudomonadati</taxon>
        <taxon>Pseudomonadota</taxon>
        <taxon>Gammaproteobacteria</taxon>
        <taxon>Pseudomonadales</taxon>
        <taxon>Marinobacteraceae</taxon>
        <taxon>Marinobacter</taxon>
    </lineage>
</organism>
<evidence type="ECO:0000256" key="7">
    <source>
        <dbReference type="SAM" id="Phobius"/>
    </source>
</evidence>
<dbReference type="Proteomes" id="UP000239446">
    <property type="component" value="Unassembled WGS sequence"/>
</dbReference>
<comment type="caution">
    <text evidence="11">The sequence shown here is derived from an EMBL/GenBank/DDBJ whole genome shotgun (WGS) entry which is preliminary data.</text>
</comment>
<dbReference type="SMART" id="SM00388">
    <property type="entry name" value="HisKA"/>
    <property type="match status" value="1"/>
</dbReference>
<dbReference type="InterPro" id="IPR003660">
    <property type="entry name" value="HAMP_dom"/>
</dbReference>
<evidence type="ECO:0000259" key="8">
    <source>
        <dbReference type="PROSITE" id="PS50109"/>
    </source>
</evidence>
<evidence type="ECO:0000256" key="6">
    <source>
        <dbReference type="ARBA" id="ARBA00022777"/>
    </source>
</evidence>
<reference evidence="10 13" key="1">
    <citation type="submission" date="2018-02" db="EMBL/GenBank/DDBJ databases">
        <title>Deep subsurface shale carbon reservoir microbial communities from Ohio and West Virginia, USA.</title>
        <authorList>
            <person name="Wrighton K."/>
        </authorList>
    </citation>
    <scope>NUCLEOTIDE SEQUENCE [LARGE SCALE GENOMIC DNA]</scope>
    <source>
        <strain evidence="10 13">UTICA-S1B6</strain>
    </source>
</reference>
<dbReference type="InterPro" id="IPR003594">
    <property type="entry name" value="HATPase_dom"/>
</dbReference>
<dbReference type="SUPFAM" id="SSF55874">
    <property type="entry name" value="ATPase domain of HSP90 chaperone/DNA topoisomerase II/histidine kinase"/>
    <property type="match status" value="1"/>
</dbReference>
<keyword evidence="5" id="KW-0808">Transferase</keyword>
<dbReference type="GO" id="GO:0000155">
    <property type="term" value="F:phosphorelay sensor kinase activity"/>
    <property type="evidence" value="ECO:0007669"/>
    <property type="project" value="InterPro"/>
</dbReference>
<dbReference type="Pfam" id="PF02518">
    <property type="entry name" value="HATPase_c"/>
    <property type="match status" value="1"/>
</dbReference>
<dbReference type="InterPro" id="IPR005467">
    <property type="entry name" value="His_kinase_dom"/>
</dbReference>
<dbReference type="GO" id="GO:0009927">
    <property type="term" value="F:histidine phosphotransfer kinase activity"/>
    <property type="evidence" value="ECO:0007669"/>
    <property type="project" value="TreeGrafter"/>
</dbReference>
<evidence type="ECO:0000256" key="5">
    <source>
        <dbReference type="ARBA" id="ARBA00022679"/>
    </source>
</evidence>
<dbReference type="SUPFAM" id="SSF47384">
    <property type="entry name" value="Homodimeric domain of signal transducing histidine kinase"/>
    <property type="match status" value="1"/>
</dbReference>
<dbReference type="Proteomes" id="UP000239648">
    <property type="component" value="Unassembled WGS sequence"/>
</dbReference>
<keyword evidence="6 11" id="KW-0418">Kinase</keyword>
<dbReference type="PROSITE" id="PS50109">
    <property type="entry name" value="HIS_KIN"/>
    <property type="match status" value="1"/>
</dbReference>
<comment type="catalytic activity">
    <reaction evidence="1">
        <text>ATP + protein L-histidine = ADP + protein N-phospho-L-histidine.</text>
        <dbReference type="EC" id="2.7.13.3"/>
    </reaction>
</comment>
<dbReference type="AlphaFoldDB" id="A0A2S6G552"/>
<evidence type="ECO:0000313" key="13">
    <source>
        <dbReference type="Proteomes" id="UP000239648"/>
    </source>
</evidence>
<dbReference type="Gene3D" id="1.10.287.130">
    <property type="match status" value="1"/>
</dbReference>
<reference evidence="11 12" key="2">
    <citation type="submission" date="2018-02" db="EMBL/GenBank/DDBJ databases">
        <title>Subsurface microbial communities from deep shales in Ohio and West Virginia, USA.</title>
        <authorList>
            <person name="Wrighton K."/>
        </authorList>
    </citation>
    <scope>NUCLEOTIDE SEQUENCE [LARGE SCALE GENOMIC DNA]</scope>
    <source>
        <strain evidence="11 12">UTICA-S1B9</strain>
    </source>
</reference>
<feature type="domain" description="HAMP" evidence="9">
    <location>
        <begin position="191"/>
        <end position="245"/>
    </location>
</feature>
<dbReference type="Pfam" id="PF00512">
    <property type="entry name" value="HisKA"/>
    <property type="match status" value="1"/>
</dbReference>
<sequence length="495" mass="53980">MTPAKKTGLSLSSRLLLLGALPAVVMFVVLMVFFTVARLDDARENLEKNNQLLADSLAPALEYAVVSGNKRALEQVLRQSLLRSEANWIRVTDLTGTELGFVSHGIDRRAINEGDFRVHTAEILQEPVEFGGDLFAGGWSGNAGALRVGTVEVGVNPNVLESREQEILWSSVIVGGVVLAFTLVIVNHFLRNILSPVHSLARRVANIIEGDYQKHRVPVQGNASELLEIHQQLNDLATHLRELETSREETLRISEEARSKAEHASQAKSEFLTAMSNELRTPLHGVLGTLNQMRDEPLSLQQSESLATVQRSTEDLLTVISDVLDYASMENGSFATDKQEFDLRPLVENCAASFQLAAEQQGASLELQLLGEWSDSVMVMGDAPRVRQILAGLLENTLMYSDSGFVSLRSHLLSLEDQRVTLNCTVTDSGGGAMANQLNSAFGGIEQTPPGDMGLPVVQRLVELMGGYIKVEHEAGHSSSICFELVFDLATEPSG</sequence>
<evidence type="ECO:0000313" key="12">
    <source>
        <dbReference type="Proteomes" id="UP000239446"/>
    </source>
</evidence>
<dbReference type="InterPro" id="IPR036097">
    <property type="entry name" value="HisK_dim/P_sf"/>
</dbReference>
<keyword evidence="13" id="KW-1185">Reference proteome</keyword>
<evidence type="ECO:0000313" key="10">
    <source>
        <dbReference type="EMBL" id="PPK50778.1"/>
    </source>
</evidence>
<keyword evidence="7" id="KW-0812">Transmembrane</keyword>
<dbReference type="PANTHER" id="PTHR43047">
    <property type="entry name" value="TWO-COMPONENT HISTIDINE PROTEIN KINASE"/>
    <property type="match status" value="1"/>
</dbReference>
<keyword evidence="7" id="KW-1133">Transmembrane helix</keyword>
<evidence type="ECO:0000313" key="11">
    <source>
        <dbReference type="EMBL" id="PPK54230.1"/>
    </source>
</evidence>
<feature type="transmembrane region" description="Helical" evidence="7">
    <location>
        <begin position="167"/>
        <end position="190"/>
    </location>
</feature>
<comment type="subcellular location">
    <subcellularLocation>
        <location evidence="2">Membrane</location>
    </subcellularLocation>
</comment>
<dbReference type="EMBL" id="PTIU01000017">
    <property type="protein sequence ID" value="PPK54230.1"/>
    <property type="molecule type" value="Genomic_DNA"/>
</dbReference>
<dbReference type="GO" id="GO:0005886">
    <property type="term" value="C:plasma membrane"/>
    <property type="evidence" value="ECO:0007669"/>
    <property type="project" value="TreeGrafter"/>
</dbReference>
<evidence type="ECO:0000259" key="9">
    <source>
        <dbReference type="PROSITE" id="PS50885"/>
    </source>
</evidence>
<dbReference type="SMART" id="SM00387">
    <property type="entry name" value="HATPase_c"/>
    <property type="match status" value="1"/>
</dbReference>
<feature type="domain" description="Histidine kinase" evidence="8">
    <location>
        <begin position="274"/>
        <end position="489"/>
    </location>
</feature>
<evidence type="ECO:0000256" key="3">
    <source>
        <dbReference type="ARBA" id="ARBA00012438"/>
    </source>
</evidence>
<accession>A0A2S6G552</accession>
<dbReference type="EC" id="2.7.13.3" evidence="3"/>
<name>A0A2S6G552_9GAMM</name>
<dbReference type="CDD" id="cd00082">
    <property type="entry name" value="HisKA"/>
    <property type="match status" value="1"/>
</dbReference>
<evidence type="ECO:0000256" key="1">
    <source>
        <dbReference type="ARBA" id="ARBA00000085"/>
    </source>
</evidence>
<dbReference type="InterPro" id="IPR003661">
    <property type="entry name" value="HisK_dim/P_dom"/>
</dbReference>
<dbReference type="Gene3D" id="3.30.565.10">
    <property type="entry name" value="Histidine kinase-like ATPase, C-terminal domain"/>
    <property type="match status" value="1"/>
</dbReference>
<feature type="transmembrane region" description="Helical" evidence="7">
    <location>
        <begin position="15"/>
        <end position="37"/>
    </location>
</feature>
<dbReference type="PROSITE" id="PS50885">
    <property type="entry name" value="HAMP"/>
    <property type="match status" value="1"/>
</dbReference>
<evidence type="ECO:0000256" key="4">
    <source>
        <dbReference type="ARBA" id="ARBA00022553"/>
    </source>
</evidence>
<protein>
    <recommendedName>
        <fullName evidence="3">histidine kinase</fullName>
        <ecNumber evidence="3">2.7.13.3</ecNumber>
    </recommendedName>
</protein>
<dbReference type="OrthoDB" id="9810730at2"/>
<dbReference type="PANTHER" id="PTHR43047:SF71">
    <property type="entry name" value="HISTIDINE KINASE CONTAINING CHEY-HOMOLOGOUS RECEIVER DOMAIN-RELATED"/>
    <property type="match status" value="1"/>
</dbReference>